<evidence type="ECO:0000313" key="3">
    <source>
        <dbReference type="Proteomes" id="UP000008068"/>
    </source>
</evidence>
<dbReference type="Pfam" id="PF01827">
    <property type="entry name" value="FTH"/>
    <property type="match status" value="1"/>
</dbReference>
<reference evidence="3" key="1">
    <citation type="submission" date="2011-07" db="EMBL/GenBank/DDBJ databases">
        <authorList>
            <consortium name="Caenorhabditis brenneri Sequencing and Analysis Consortium"/>
            <person name="Wilson R.K."/>
        </authorList>
    </citation>
    <scope>NUCLEOTIDE SEQUENCE [LARGE SCALE GENOMIC DNA]</scope>
    <source>
        <strain evidence="3">PB2801</strain>
    </source>
</reference>
<dbReference type="eggNOG" id="ENOG502TJXD">
    <property type="taxonomic scope" value="Eukaryota"/>
</dbReference>
<dbReference type="AlphaFoldDB" id="G0N1G5"/>
<evidence type="ECO:0000259" key="1">
    <source>
        <dbReference type="PROSITE" id="PS50181"/>
    </source>
</evidence>
<feature type="domain" description="F-box" evidence="1">
    <location>
        <begin position="5"/>
        <end position="55"/>
    </location>
</feature>
<dbReference type="PROSITE" id="PS50181">
    <property type="entry name" value="FBOX"/>
    <property type="match status" value="1"/>
</dbReference>
<dbReference type="InterPro" id="IPR036047">
    <property type="entry name" value="F-box-like_dom_sf"/>
</dbReference>
<dbReference type="PANTHER" id="PTHR23015:SF4">
    <property type="entry name" value="DUF38 DOMAIN-CONTAINING PROTEIN-RELATED"/>
    <property type="match status" value="1"/>
</dbReference>
<dbReference type="InterPro" id="IPR001810">
    <property type="entry name" value="F-box_dom"/>
</dbReference>
<dbReference type="Pfam" id="PF00646">
    <property type="entry name" value="F-box"/>
    <property type="match status" value="1"/>
</dbReference>
<dbReference type="CDD" id="cd22150">
    <property type="entry name" value="F-box_CeFBXA-like"/>
    <property type="match status" value="1"/>
</dbReference>
<proteinExistence type="predicted"/>
<dbReference type="Proteomes" id="UP000008068">
    <property type="component" value="Unassembled WGS sequence"/>
</dbReference>
<dbReference type="InterPro" id="IPR002900">
    <property type="entry name" value="DUF38/FTH_CAE_spp"/>
</dbReference>
<gene>
    <name evidence="2" type="ORF">CAEBREN_02703</name>
</gene>
<protein>
    <recommendedName>
        <fullName evidence="1">F-box domain-containing protein</fullName>
    </recommendedName>
</protein>
<dbReference type="InParanoid" id="G0N1G5"/>
<sequence length="367" mass="43528">MEADNPTLLQMPEVIMGHILDKLDLPDILILRKTCHHLRNLIDDLHPDPKIARSVIIVDTDFIEFKMNLDKDYDWYPEGKLLRIKYSDVVKPKNGSEACKVQWFRSDRSREKFVEGLSFIAHFCRDFEFIFGAQSPFEFSQNPRNPSRIQDFILNLEYFPPDHFIWEAITHQLLPSLESTLKNRPRPLPVKEFYTTVYEKSHVFQILPCFEPKTLEKISISHRPYIPERVTWELDEFSELEQWKIAKVLWVFDVSLAATVQEFKDFEEINVKLGEVKVEEVLELKETILNSTSNLTTGKIEFYTCDGEQHFLQTYGYPFTDIDMFGDDRRCWFFKIPNKKFILQISFYRMYLRFALVENPPKNAMVQ</sequence>
<accession>G0N1G5</accession>
<keyword evidence="3" id="KW-1185">Reference proteome</keyword>
<organism evidence="3">
    <name type="scientific">Caenorhabditis brenneri</name>
    <name type="common">Nematode worm</name>
    <dbReference type="NCBI Taxonomy" id="135651"/>
    <lineage>
        <taxon>Eukaryota</taxon>
        <taxon>Metazoa</taxon>
        <taxon>Ecdysozoa</taxon>
        <taxon>Nematoda</taxon>
        <taxon>Chromadorea</taxon>
        <taxon>Rhabditida</taxon>
        <taxon>Rhabditina</taxon>
        <taxon>Rhabditomorpha</taxon>
        <taxon>Rhabditoidea</taxon>
        <taxon>Rhabditidae</taxon>
        <taxon>Peloderinae</taxon>
        <taxon>Caenorhabditis</taxon>
    </lineage>
</organism>
<dbReference type="OrthoDB" id="5880599at2759"/>
<dbReference type="FunCoup" id="G0N1G5">
    <property type="interactions" value="234"/>
</dbReference>
<dbReference type="PANTHER" id="PTHR23015">
    <property type="entry name" value="UNCHARACTERIZED C.ELEGANS PROTEIN"/>
    <property type="match status" value="1"/>
</dbReference>
<dbReference type="EMBL" id="GL379827">
    <property type="protein sequence ID" value="EGT50066.1"/>
    <property type="molecule type" value="Genomic_DNA"/>
</dbReference>
<dbReference type="HOGENOM" id="CLU_030831_0_3_1"/>
<evidence type="ECO:0000313" key="2">
    <source>
        <dbReference type="EMBL" id="EGT50066.1"/>
    </source>
</evidence>
<dbReference type="SMART" id="SM00256">
    <property type="entry name" value="FBOX"/>
    <property type="match status" value="1"/>
</dbReference>
<dbReference type="OMA" id="IWEAITH"/>
<name>G0N1G5_CAEBE</name>
<dbReference type="GO" id="GO:0045087">
    <property type="term" value="P:innate immune response"/>
    <property type="evidence" value="ECO:0007669"/>
    <property type="project" value="TreeGrafter"/>
</dbReference>
<dbReference type="InterPro" id="IPR040161">
    <property type="entry name" value="FB224"/>
</dbReference>
<dbReference type="SUPFAM" id="SSF81383">
    <property type="entry name" value="F-box domain"/>
    <property type="match status" value="1"/>
</dbReference>